<sequence>MARAAIGQVMLATLAFGALVACQPGQGPFAAKEKPEAAASVAAKPATSVKLVDRDVEAPEVFQVTDLALWDGRPSLGGVWVASPDAIDPERVILRNPANGKFVVGALFKRERDNPGPKLQISSDAAAALGLLAGQPAKVNVTALRREEAPAAPDAKKPLLDAAEGPSDTGIAAVAGAAIDKAAPPAKPGAAPVVSSGAKPVVSNPIAAAPISGGQAAKPAATAAKPATPAASSGNHRIQIGIFSVEANAKRAADTLGKAGITPTVKKGETQGKPHWSVTATGGGDKAALLAKVKGLGFTDAYLLSK</sequence>
<dbReference type="Pfam" id="PF05036">
    <property type="entry name" value="SPOR"/>
    <property type="match status" value="1"/>
</dbReference>
<feature type="chain" id="PRO_5046630862" evidence="1">
    <location>
        <begin position="21"/>
        <end position="306"/>
    </location>
</feature>
<name>A0ABU8BWK4_9RHOB</name>
<dbReference type="InterPro" id="IPR007730">
    <property type="entry name" value="SPOR-like_dom"/>
</dbReference>
<evidence type="ECO:0000256" key="1">
    <source>
        <dbReference type="SAM" id="SignalP"/>
    </source>
</evidence>
<evidence type="ECO:0000313" key="3">
    <source>
        <dbReference type="EMBL" id="MEH7829095.1"/>
    </source>
</evidence>
<protein>
    <submittedName>
        <fullName evidence="3">SPOR domain-containing protein</fullName>
    </submittedName>
</protein>
<dbReference type="RefSeq" id="WP_335423808.1">
    <property type="nucleotide sequence ID" value="NZ_JBALHR010000008.1"/>
</dbReference>
<dbReference type="Gene3D" id="3.30.70.1070">
    <property type="entry name" value="Sporulation related repeat"/>
    <property type="match status" value="1"/>
</dbReference>
<organism evidence="3 4">
    <name type="scientific">Gemmobacter denitrificans</name>
    <dbReference type="NCBI Taxonomy" id="3123040"/>
    <lineage>
        <taxon>Bacteria</taxon>
        <taxon>Pseudomonadati</taxon>
        <taxon>Pseudomonadota</taxon>
        <taxon>Alphaproteobacteria</taxon>
        <taxon>Rhodobacterales</taxon>
        <taxon>Paracoccaceae</taxon>
        <taxon>Gemmobacter</taxon>
    </lineage>
</organism>
<accession>A0ABU8BWK4</accession>
<dbReference type="InterPro" id="IPR036680">
    <property type="entry name" value="SPOR-like_sf"/>
</dbReference>
<dbReference type="PROSITE" id="PS51257">
    <property type="entry name" value="PROKAR_LIPOPROTEIN"/>
    <property type="match status" value="1"/>
</dbReference>
<keyword evidence="4" id="KW-1185">Reference proteome</keyword>
<evidence type="ECO:0000313" key="4">
    <source>
        <dbReference type="Proteomes" id="UP001431963"/>
    </source>
</evidence>
<dbReference type="SUPFAM" id="SSF110997">
    <property type="entry name" value="Sporulation related repeat"/>
    <property type="match status" value="1"/>
</dbReference>
<feature type="domain" description="SPOR" evidence="2">
    <location>
        <begin position="230"/>
        <end position="306"/>
    </location>
</feature>
<comment type="caution">
    <text evidence="3">The sequence shown here is derived from an EMBL/GenBank/DDBJ whole genome shotgun (WGS) entry which is preliminary data.</text>
</comment>
<dbReference type="Proteomes" id="UP001431963">
    <property type="component" value="Unassembled WGS sequence"/>
</dbReference>
<reference evidence="3" key="1">
    <citation type="submission" date="2024-02" db="EMBL/GenBank/DDBJ databases">
        <title>Genome sequences of strain Gemmobacter sp. JM10B15.</title>
        <authorList>
            <person name="Zhang M."/>
        </authorList>
    </citation>
    <scope>NUCLEOTIDE SEQUENCE</scope>
    <source>
        <strain evidence="3">JM10B15</strain>
    </source>
</reference>
<dbReference type="EMBL" id="JBALHR010000008">
    <property type="protein sequence ID" value="MEH7829095.1"/>
    <property type="molecule type" value="Genomic_DNA"/>
</dbReference>
<gene>
    <name evidence="3" type="ORF">V6590_13125</name>
</gene>
<proteinExistence type="predicted"/>
<dbReference type="PROSITE" id="PS51724">
    <property type="entry name" value="SPOR"/>
    <property type="match status" value="1"/>
</dbReference>
<keyword evidence="1" id="KW-0732">Signal</keyword>
<evidence type="ECO:0000259" key="2">
    <source>
        <dbReference type="PROSITE" id="PS51724"/>
    </source>
</evidence>
<feature type="signal peptide" evidence="1">
    <location>
        <begin position="1"/>
        <end position="20"/>
    </location>
</feature>